<dbReference type="NCBIfam" id="TIGR00756">
    <property type="entry name" value="PPR"/>
    <property type="match status" value="1"/>
</dbReference>
<accession>A0A2U9QZY4</accession>
<comment type="function">
    <text evidence="4">Regulates mitochondrial small subunit maturation by controlling 15S rRNA 5'-end processing. Localizes to the 5' precursor of the 15S rRNA in a position that is subsequently occupied by mS47 in the mature yeast mtSSU. Uses structure and sequence-specific RNA recognition, binding to a single-stranded region of the precursor and specifically recognizing bases -6 to -1. The exchange of Ccm1 for mS47 is coupled to the irreversible removal of precursor rRNA that is accompanied by conformational changes of the mitoribosomal proteins uS5m and mS26. These conformational changes signal completion of 5'-end rRNA processing through protection of the mature 5'-end of the 15S rRNA and stabilization of mS47. The removal of the 5' precursor together with the dissociation of Ccm1 may be catalyzed by the 5'-3' exoribonuclease Pet127. Involved in the specific removal of group I introns in mitochondrial encoded transcripts.</text>
</comment>
<evidence type="ECO:0000256" key="7">
    <source>
        <dbReference type="PROSITE-ProRule" id="PRU00708"/>
    </source>
</evidence>
<protein>
    <recommendedName>
        <fullName evidence="6">Mitochondrial 15S rRNA processing factor CCM1</fullName>
    </recommendedName>
</protein>
<dbReference type="OrthoDB" id="185373at2759"/>
<sequence>MFNNLYVIIIEKSYKKYLYKLIKMQRLFLRQFSNTPTIWGTISKAKVAAAIKKNVILVPQKEVELRERKKLEEFNSKPVTNCSARKLLGELLGRDFKGDEKIGVLTPFTSKELDVIFKQKNLRLIYKVLGTSGMQIKDSMIVNNDVEKFLERGELYRAEQLAKLARHQGLFAYGTILKYLLQRGQVNDAFDIFMDLRKRGYEIKGRLYNVLLSGYGDTISKSYNGTEVSHEKVERLFRAFQKDHLSGKQDISVIHVNSLLKVLRKSKRVDLGLSLFDSLKESQSGHSRIKPDVRTYTETLRLLAIAEPERDGLSYKDIIKRAEVIFYNSQNNRNIKVDAFLVRAYASIYAYSDDLMLRARAVTIYREWFRISSLEEIKQPVDYNVYNQKMWEKIQSNGTKRFFIGANRPSLLETDQINAAKSKRFEPDDAIIRSYTELCKLFKIPCTYKPPEKRGKITETPAKQTSNVKAEVA</sequence>
<evidence type="ECO:0000313" key="10">
    <source>
        <dbReference type="Proteomes" id="UP000249293"/>
    </source>
</evidence>
<dbReference type="EMBL" id="CP028773">
    <property type="protein sequence ID" value="AWU74610.1"/>
    <property type="molecule type" value="Genomic_DNA"/>
</dbReference>
<dbReference type="GeneID" id="40382320"/>
<dbReference type="PANTHER" id="PTHR47936:SF1">
    <property type="entry name" value="PENTATRICOPEPTIDE REPEAT-CONTAINING PROTEIN GUN1, CHLOROPLASTIC"/>
    <property type="match status" value="1"/>
</dbReference>
<dbReference type="GO" id="GO:0005739">
    <property type="term" value="C:mitochondrion"/>
    <property type="evidence" value="ECO:0007669"/>
    <property type="project" value="UniProtKB-SubCell"/>
</dbReference>
<dbReference type="PROSITE" id="PS51375">
    <property type="entry name" value="PPR"/>
    <property type="match status" value="1"/>
</dbReference>
<reference evidence="9 10" key="1">
    <citation type="submission" date="2018-06" db="EMBL/GenBank/DDBJ databases">
        <title>Population genomics shows no distinction between pathogenic Candida krusei and environmental Pichia kudriavzevii: One species, four names.</title>
        <authorList>
            <person name="Douglass A.P."/>
            <person name="Offei B."/>
            <person name="Braun-Galleani S."/>
            <person name="Coughlan A.Y."/>
            <person name="Martos A."/>
            <person name="Ortiz-Merino R.A."/>
            <person name="Byrne K.P."/>
            <person name="Wolfe K.H."/>
        </authorList>
    </citation>
    <scope>NUCLEOTIDE SEQUENCE [LARGE SCALE GENOMIC DNA]</scope>
    <source>
        <strain evidence="9 10">CBS573</strain>
    </source>
</reference>
<dbReference type="AlphaFoldDB" id="A0A2U9QZY4"/>
<dbReference type="Gene3D" id="1.25.40.10">
    <property type="entry name" value="Tetratricopeptide repeat domain"/>
    <property type="match status" value="1"/>
</dbReference>
<feature type="compositionally biased region" description="Polar residues" evidence="8">
    <location>
        <begin position="461"/>
        <end position="473"/>
    </location>
</feature>
<keyword evidence="10" id="KW-1185">Reference proteome</keyword>
<dbReference type="InterPro" id="IPR011990">
    <property type="entry name" value="TPR-like_helical_dom_sf"/>
</dbReference>
<evidence type="ECO:0000256" key="4">
    <source>
        <dbReference type="ARBA" id="ARBA00044493"/>
    </source>
</evidence>
<keyword evidence="3" id="KW-0677">Repeat</keyword>
<comment type="subunit">
    <text evidence="5">Binds to mitochondrial small subunit 15S rRNA.</text>
</comment>
<dbReference type="VEuPathDB" id="FungiDB:C5L36_0A11880"/>
<evidence type="ECO:0000256" key="6">
    <source>
        <dbReference type="ARBA" id="ARBA00044527"/>
    </source>
</evidence>
<dbReference type="KEGG" id="pkz:C5L36_0A11880"/>
<dbReference type="Pfam" id="PF01535">
    <property type="entry name" value="PPR"/>
    <property type="match status" value="2"/>
</dbReference>
<dbReference type="STRING" id="4909.A0A2U9QZY4"/>
<feature type="repeat" description="PPR" evidence="7">
    <location>
        <begin position="169"/>
        <end position="203"/>
    </location>
</feature>
<evidence type="ECO:0000256" key="8">
    <source>
        <dbReference type="SAM" id="MobiDB-lite"/>
    </source>
</evidence>
<evidence type="ECO:0000256" key="5">
    <source>
        <dbReference type="ARBA" id="ARBA00044511"/>
    </source>
</evidence>
<dbReference type="InterPro" id="IPR002885">
    <property type="entry name" value="PPR_rpt"/>
</dbReference>
<gene>
    <name evidence="9" type="ORF">C5L36_0A11880</name>
</gene>
<comment type="subcellular location">
    <subcellularLocation>
        <location evidence="1">Mitochondrion</location>
    </subcellularLocation>
</comment>
<evidence type="ECO:0000256" key="2">
    <source>
        <dbReference type="ARBA" id="ARBA00006192"/>
    </source>
</evidence>
<dbReference type="RefSeq" id="XP_029320087.1">
    <property type="nucleotide sequence ID" value="XM_029464227.1"/>
</dbReference>
<comment type="similarity">
    <text evidence="2">Belongs to the CCM1 family.</text>
</comment>
<evidence type="ECO:0000256" key="1">
    <source>
        <dbReference type="ARBA" id="ARBA00004173"/>
    </source>
</evidence>
<evidence type="ECO:0000256" key="3">
    <source>
        <dbReference type="ARBA" id="ARBA00022737"/>
    </source>
</evidence>
<organism evidence="9 10">
    <name type="scientific">Pichia kudriavzevii</name>
    <name type="common">Yeast</name>
    <name type="synonym">Issatchenkia orientalis</name>
    <dbReference type="NCBI Taxonomy" id="4909"/>
    <lineage>
        <taxon>Eukaryota</taxon>
        <taxon>Fungi</taxon>
        <taxon>Dikarya</taxon>
        <taxon>Ascomycota</taxon>
        <taxon>Saccharomycotina</taxon>
        <taxon>Pichiomycetes</taxon>
        <taxon>Pichiales</taxon>
        <taxon>Pichiaceae</taxon>
        <taxon>Pichia</taxon>
    </lineage>
</organism>
<feature type="region of interest" description="Disordered" evidence="8">
    <location>
        <begin position="453"/>
        <end position="473"/>
    </location>
</feature>
<dbReference type="PANTHER" id="PTHR47936">
    <property type="entry name" value="PPR_LONG DOMAIN-CONTAINING PROTEIN"/>
    <property type="match status" value="1"/>
</dbReference>
<dbReference type="Proteomes" id="UP000249293">
    <property type="component" value="Chromosome 1"/>
</dbReference>
<proteinExistence type="inferred from homology"/>
<name>A0A2U9QZY4_PICKU</name>
<evidence type="ECO:0000313" key="9">
    <source>
        <dbReference type="EMBL" id="AWU74610.1"/>
    </source>
</evidence>